<evidence type="ECO:0000313" key="1">
    <source>
        <dbReference type="EMBL" id="AIQ61275.1"/>
    </source>
</evidence>
<dbReference type="CDD" id="cd02518">
    <property type="entry name" value="GT2_SpsF"/>
    <property type="match status" value="1"/>
</dbReference>
<dbReference type="PANTHER" id="PTHR42866">
    <property type="entry name" value="3-DEOXY-MANNO-OCTULOSONATE CYTIDYLYLTRANSFERASE"/>
    <property type="match status" value="1"/>
</dbReference>
<keyword evidence="2" id="KW-1185">Reference proteome</keyword>
<evidence type="ECO:0000313" key="2">
    <source>
        <dbReference type="Proteomes" id="UP000029518"/>
    </source>
</evidence>
<name>A0A089LMF3_PAEBO</name>
<dbReference type="OrthoDB" id="9815559at2"/>
<protein>
    <submittedName>
        <fullName evidence="1">Acylneuraminate cytidylyltransferase</fullName>
    </submittedName>
</protein>
<dbReference type="Proteomes" id="UP000029518">
    <property type="component" value="Chromosome"/>
</dbReference>
<dbReference type="PANTHER" id="PTHR42866:SF1">
    <property type="entry name" value="SPORE COAT POLYSACCHARIDE BIOSYNTHESIS PROTEIN SPSF"/>
    <property type="match status" value="1"/>
</dbReference>
<dbReference type="InterPro" id="IPR003329">
    <property type="entry name" value="Cytidylyl_trans"/>
</dbReference>
<dbReference type="Gene3D" id="3.90.550.10">
    <property type="entry name" value="Spore Coat Polysaccharide Biosynthesis Protein SpsA, Chain A"/>
    <property type="match status" value="1"/>
</dbReference>
<dbReference type="GO" id="GO:0005829">
    <property type="term" value="C:cytosol"/>
    <property type="evidence" value="ECO:0007669"/>
    <property type="project" value="TreeGrafter"/>
</dbReference>
<dbReference type="SUPFAM" id="SSF53448">
    <property type="entry name" value="Nucleotide-diphospho-sugar transferases"/>
    <property type="match status" value="1"/>
</dbReference>
<dbReference type="Pfam" id="PF02348">
    <property type="entry name" value="CTP_transf_3"/>
    <property type="match status" value="1"/>
</dbReference>
<dbReference type="EMBL" id="CP009285">
    <property type="protein sequence ID" value="AIQ61275.1"/>
    <property type="molecule type" value="Genomic_DNA"/>
</dbReference>
<dbReference type="KEGG" id="pbd:PBOR_33525"/>
<dbReference type="AlphaFoldDB" id="A0A089LMF3"/>
<gene>
    <name evidence="1" type="ORF">PBOR_33525</name>
</gene>
<accession>A0A089LMF3</accession>
<dbReference type="InterPro" id="IPR029044">
    <property type="entry name" value="Nucleotide-diphossugar_trans"/>
</dbReference>
<keyword evidence="1" id="KW-0808">Transferase</keyword>
<dbReference type="HOGENOM" id="CLU_072501_0_0_9"/>
<organism evidence="1 2">
    <name type="scientific">Paenibacillus borealis</name>
    <dbReference type="NCBI Taxonomy" id="160799"/>
    <lineage>
        <taxon>Bacteria</taxon>
        <taxon>Bacillati</taxon>
        <taxon>Bacillota</taxon>
        <taxon>Bacilli</taxon>
        <taxon>Bacillales</taxon>
        <taxon>Paenibacillaceae</taxon>
        <taxon>Paenibacillus</taxon>
    </lineage>
</organism>
<dbReference type="GO" id="GO:0016779">
    <property type="term" value="F:nucleotidyltransferase activity"/>
    <property type="evidence" value="ECO:0007669"/>
    <property type="project" value="UniProtKB-KW"/>
</dbReference>
<reference evidence="1" key="1">
    <citation type="submission" date="2014-08" db="EMBL/GenBank/DDBJ databases">
        <title>Comparative genomics of the Paenibacillus odorifer group.</title>
        <authorList>
            <person name="den Bakker H.C."/>
            <person name="Tsai Y.-C.Y.-C."/>
            <person name="Martin N."/>
            <person name="Korlach J."/>
            <person name="Wiedmann M."/>
        </authorList>
    </citation>
    <scope>NUCLEOTIDE SEQUENCE [LARGE SCALE GENOMIC DNA]</scope>
    <source>
        <strain evidence="1">DSM 13188</strain>
    </source>
</reference>
<proteinExistence type="predicted"/>
<sequence length="241" mass="27663">MNYTVIIQARMGSTRLPGKVLMPLGDTNILDYVVSRCQKIQKVAQVIVATSILNQDNEIEKWCALNNVSCFRGSEEDVLARYYECAKKYQADYILRVTSDCPFVDYDLADMMIEAMIANPSEVLLYEEGLPRGLAVEVISFVALEKVHMMGKETRHREHVTYYAYENIKSFTHVPFKLPQHLKHPQLRITLDTPEDYLVCQAIAKEFFNNKIVSSSEVVDFLLRSPEITRINAHIEQKPVI</sequence>
<dbReference type="RefSeq" id="WP_042218064.1">
    <property type="nucleotide sequence ID" value="NZ_CP009285.1"/>
</dbReference>
<keyword evidence="1" id="KW-0548">Nucleotidyltransferase</keyword>